<name>A0AAN7AXZ9_9PEZI</name>
<proteinExistence type="predicted"/>
<dbReference type="Pfam" id="PF22803">
    <property type="entry name" value="GBD_Y3"/>
    <property type="match status" value="1"/>
</dbReference>
<organism evidence="3 4">
    <name type="scientific">Triangularia verruculosa</name>
    <dbReference type="NCBI Taxonomy" id="2587418"/>
    <lineage>
        <taxon>Eukaryota</taxon>
        <taxon>Fungi</taxon>
        <taxon>Dikarya</taxon>
        <taxon>Ascomycota</taxon>
        <taxon>Pezizomycotina</taxon>
        <taxon>Sordariomycetes</taxon>
        <taxon>Sordariomycetidae</taxon>
        <taxon>Sordariales</taxon>
        <taxon>Podosporaceae</taxon>
        <taxon>Triangularia</taxon>
    </lineage>
</organism>
<dbReference type="Proteomes" id="UP001303160">
    <property type="component" value="Unassembled WGS sequence"/>
</dbReference>
<reference evidence="3" key="2">
    <citation type="submission" date="2023-05" db="EMBL/GenBank/DDBJ databases">
        <authorList>
            <consortium name="Lawrence Berkeley National Laboratory"/>
            <person name="Steindorff A."/>
            <person name="Hensen N."/>
            <person name="Bonometti L."/>
            <person name="Westerberg I."/>
            <person name="Brannstrom I.O."/>
            <person name="Guillou S."/>
            <person name="Cros-Aarteil S."/>
            <person name="Calhoun S."/>
            <person name="Haridas S."/>
            <person name="Kuo A."/>
            <person name="Mondo S."/>
            <person name="Pangilinan J."/>
            <person name="Riley R."/>
            <person name="Labutti K."/>
            <person name="Andreopoulos B."/>
            <person name="Lipzen A."/>
            <person name="Chen C."/>
            <person name="Yanf M."/>
            <person name="Daum C."/>
            <person name="Ng V."/>
            <person name="Clum A."/>
            <person name="Ohm R."/>
            <person name="Martin F."/>
            <person name="Silar P."/>
            <person name="Natvig D."/>
            <person name="Lalanne C."/>
            <person name="Gautier V."/>
            <person name="Ament-Velasquez S.L."/>
            <person name="Kruys A."/>
            <person name="Hutchinson M.I."/>
            <person name="Powell A.J."/>
            <person name="Barry K."/>
            <person name="Miller A.N."/>
            <person name="Grigoriev I.V."/>
            <person name="Debuchy R."/>
            <person name="Gladieux P."/>
            <person name="Thoren M.H."/>
            <person name="Johannesson H."/>
        </authorList>
    </citation>
    <scope>NUCLEOTIDE SEQUENCE</scope>
    <source>
        <strain evidence="3">CBS 315.58</strain>
    </source>
</reference>
<evidence type="ECO:0000256" key="1">
    <source>
        <dbReference type="SAM" id="SignalP"/>
    </source>
</evidence>
<feature type="domain" description="Glycan binding protein Y3-like" evidence="2">
    <location>
        <begin position="41"/>
        <end position="120"/>
    </location>
</feature>
<dbReference type="InterPro" id="IPR054443">
    <property type="entry name" value="Y3-like_dom"/>
</dbReference>
<reference evidence="3" key="1">
    <citation type="journal article" date="2023" name="Mol. Phylogenet. Evol.">
        <title>Genome-scale phylogeny and comparative genomics of the fungal order Sordariales.</title>
        <authorList>
            <person name="Hensen N."/>
            <person name="Bonometti L."/>
            <person name="Westerberg I."/>
            <person name="Brannstrom I.O."/>
            <person name="Guillou S."/>
            <person name="Cros-Aarteil S."/>
            <person name="Calhoun S."/>
            <person name="Haridas S."/>
            <person name="Kuo A."/>
            <person name="Mondo S."/>
            <person name="Pangilinan J."/>
            <person name="Riley R."/>
            <person name="LaButti K."/>
            <person name="Andreopoulos B."/>
            <person name="Lipzen A."/>
            <person name="Chen C."/>
            <person name="Yan M."/>
            <person name="Daum C."/>
            <person name="Ng V."/>
            <person name="Clum A."/>
            <person name="Steindorff A."/>
            <person name="Ohm R.A."/>
            <person name="Martin F."/>
            <person name="Silar P."/>
            <person name="Natvig D.O."/>
            <person name="Lalanne C."/>
            <person name="Gautier V."/>
            <person name="Ament-Velasquez S.L."/>
            <person name="Kruys A."/>
            <person name="Hutchinson M.I."/>
            <person name="Powell A.J."/>
            <person name="Barry K."/>
            <person name="Miller A.N."/>
            <person name="Grigoriev I.V."/>
            <person name="Debuchy R."/>
            <person name="Gladieux P."/>
            <person name="Hiltunen Thoren M."/>
            <person name="Johannesson H."/>
        </authorList>
    </citation>
    <scope>NUCLEOTIDE SEQUENCE</scope>
    <source>
        <strain evidence="3">CBS 315.58</strain>
    </source>
</reference>
<sequence length="135" mass="15144">MQLTTFFTLAASVSLALAGCFTGGETWGNDIYNANNLMYNVVCKGLGNSVYNAGETKSWCYHLTDEKRVDFSIRNFQNKRDTLSYDNCILLLREIAGCEHGGRRAYTKFEFTSDPNRGRCAVRGPLPDNWPWPGA</sequence>
<dbReference type="EMBL" id="MU863896">
    <property type="protein sequence ID" value="KAK4202612.1"/>
    <property type="molecule type" value="Genomic_DNA"/>
</dbReference>
<evidence type="ECO:0000313" key="3">
    <source>
        <dbReference type="EMBL" id="KAK4202612.1"/>
    </source>
</evidence>
<accession>A0AAN7AXZ9</accession>
<evidence type="ECO:0000313" key="4">
    <source>
        <dbReference type="Proteomes" id="UP001303160"/>
    </source>
</evidence>
<gene>
    <name evidence="3" type="ORF">QBC40DRAFT_169003</name>
</gene>
<comment type="caution">
    <text evidence="3">The sequence shown here is derived from an EMBL/GenBank/DDBJ whole genome shotgun (WGS) entry which is preliminary data.</text>
</comment>
<feature type="chain" id="PRO_5043048570" description="Glycan binding protein Y3-like domain-containing protein" evidence="1">
    <location>
        <begin position="19"/>
        <end position="135"/>
    </location>
</feature>
<feature type="signal peptide" evidence="1">
    <location>
        <begin position="1"/>
        <end position="18"/>
    </location>
</feature>
<dbReference type="AlphaFoldDB" id="A0AAN7AXZ9"/>
<keyword evidence="1" id="KW-0732">Signal</keyword>
<evidence type="ECO:0000259" key="2">
    <source>
        <dbReference type="Pfam" id="PF22803"/>
    </source>
</evidence>
<keyword evidence="4" id="KW-1185">Reference proteome</keyword>
<protein>
    <recommendedName>
        <fullName evidence="2">Glycan binding protein Y3-like domain-containing protein</fullName>
    </recommendedName>
</protein>